<accession>A0A514D2S1</accession>
<proteinExistence type="predicted"/>
<protein>
    <submittedName>
        <fullName evidence="1">Uncharacterized protein</fullName>
    </submittedName>
</protein>
<organism evidence="1">
    <name type="scientific">Leviviridae sp</name>
    <dbReference type="NCBI Taxonomy" id="2027243"/>
    <lineage>
        <taxon>Viruses</taxon>
        <taxon>Riboviria</taxon>
        <taxon>Orthornavirae</taxon>
        <taxon>Lenarviricota</taxon>
        <taxon>Leviviricetes</taxon>
        <taxon>Norzivirales</taxon>
        <taxon>Fiersviridae</taxon>
    </lineage>
</organism>
<name>A0A514D2S1_9VIRU</name>
<reference evidence="1" key="1">
    <citation type="submission" date="2019-05" db="EMBL/GenBank/DDBJ databases">
        <title>Metatranscriptomic reconstruction reveals RNA viruses with the potential to shape carbon cycling in soil.</title>
        <authorList>
            <person name="Starr E.P."/>
            <person name="Nuccio E."/>
            <person name="Pett-Ridge J."/>
            <person name="Banfield J.F."/>
            <person name="Firestone M.K."/>
        </authorList>
    </citation>
    <scope>NUCLEOTIDE SEQUENCE</scope>
    <source>
        <strain evidence="1">H2_Bulk_Litter_10_scaffold_584</strain>
    </source>
</reference>
<evidence type="ECO:0000313" key="1">
    <source>
        <dbReference type="EMBL" id="QDH87913.1"/>
    </source>
</evidence>
<gene>
    <name evidence="1" type="ORF">H2BulkLitter10584_000003</name>
</gene>
<sequence length="155" mass="16147">MSFAPSTPVTGAAVTAFTSPTYTITADVAPSINGKQYAVTALGGTQANVDVNSVSKPFTISFFRPVVLRTLPQANPVTGIIKNVPMNTYKLITRKGAQPAASQVNMTARITTTIEVPAGTDTYEPEEIKAMISAHFGTGWAQASGIADTVVTGVL</sequence>
<dbReference type="EMBL" id="MN033721">
    <property type="protein sequence ID" value="QDH87913.1"/>
    <property type="molecule type" value="Genomic_RNA"/>
</dbReference>